<dbReference type="PANTHER" id="PTHR43673:SF2">
    <property type="entry name" value="NITROREDUCTASE"/>
    <property type="match status" value="1"/>
</dbReference>
<dbReference type="GO" id="GO:0016491">
    <property type="term" value="F:oxidoreductase activity"/>
    <property type="evidence" value="ECO:0007669"/>
    <property type="project" value="UniProtKB-KW"/>
</dbReference>
<dbReference type="CDD" id="cd02136">
    <property type="entry name" value="PnbA_NfnB-like"/>
    <property type="match status" value="1"/>
</dbReference>
<feature type="domain" description="Nitroreductase" evidence="6">
    <location>
        <begin position="21"/>
        <end position="208"/>
    </location>
</feature>
<name>A0A2X4RCQ0_9CORY</name>
<dbReference type="InterPro" id="IPR000415">
    <property type="entry name" value="Nitroreductase-like"/>
</dbReference>
<dbReference type="Proteomes" id="UP000594905">
    <property type="component" value="Chromosome"/>
</dbReference>
<dbReference type="Proteomes" id="UP000249264">
    <property type="component" value="Chromosome 1"/>
</dbReference>
<reference evidence="8 9" key="1">
    <citation type="submission" date="2018-06" db="EMBL/GenBank/DDBJ databases">
        <authorList>
            <consortium name="Pathogen Informatics"/>
            <person name="Doyle S."/>
        </authorList>
    </citation>
    <scope>NUCLEOTIDE SEQUENCE [LARGE SCALE GENOMIC DNA]</scope>
    <source>
        <strain evidence="8 9">NCTC10288</strain>
    </source>
</reference>
<comment type="cofactor">
    <cofactor evidence="1">
        <name>FMN</name>
        <dbReference type="ChEBI" id="CHEBI:58210"/>
    </cofactor>
</comment>
<dbReference type="InterPro" id="IPR029479">
    <property type="entry name" value="Nitroreductase"/>
</dbReference>
<evidence type="ECO:0000313" key="7">
    <source>
        <dbReference type="EMBL" id="QPS59047.1"/>
    </source>
</evidence>
<evidence type="ECO:0000313" key="8">
    <source>
        <dbReference type="EMBL" id="SQH99791.1"/>
    </source>
</evidence>
<evidence type="ECO:0000256" key="5">
    <source>
        <dbReference type="ARBA" id="ARBA00023002"/>
    </source>
</evidence>
<protein>
    <submittedName>
        <fullName evidence="8">Nitroreductase</fullName>
    </submittedName>
</protein>
<evidence type="ECO:0000256" key="3">
    <source>
        <dbReference type="ARBA" id="ARBA00022630"/>
    </source>
</evidence>
<keyword evidence="10" id="KW-1185">Reference proteome</keyword>
<keyword evidence="4" id="KW-0288">FMN</keyword>
<proteinExistence type="inferred from homology"/>
<dbReference type="Gene3D" id="3.40.109.10">
    <property type="entry name" value="NADH Oxidase"/>
    <property type="match status" value="1"/>
</dbReference>
<keyword evidence="3" id="KW-0285">Flavoprotein</keyword>
<keyword evidence="5" id="KW-0560">Oxidoreductase</keyword>
<evidence type="ECO:0000313" key="10">
    <source>
        <dbReference type="Proteomes" id="UP000594905"/>
    </source>
</evidence>
<organism evidence="8 9">
    <name type="scientific">Corynebacterium minutissimum</name>
    <dbReference type="NCBI Taxonomy" id="38301"/>
    <lineage>
        <taxon>Bacteria</taxon>
        <taxon>Bacillati</taxon>
        <taxon>Actinomycetota</taxon>
        <taxon>Actinomycetes</taxon>
        <taxon>Mycobacteriales</taxon>
        <taxon>Corynebacteriaceae</taxon>
        <taxon>Corynebacterium</taxon>
    </lineage>
</organism>
<dbReference type="PANTHER" id="PTHR43673">
    <property type="entry name" value="NAD(P)H NITROREDUCTASE YDGI-RELATED"/>
    <property type="match status" value="1"/>
</dbReference>
<evidence type="ECO:0000256" key="4">
    <source>
        <dbReference type="ARBA" id="ARBA00022643"/>
    </source>
</evidence>
<dbReference type="Pfam" id="PF00881">
    <property type="entry name" value="Nitroreductase"/>
    <property type="match status" value="1"/>
</dbReference>
<evidence type="ECO:0000313" key="9">
    <source>
        <dbReference type="Proteomes" id="UP000249264"/>
    </source>
</evidence>
<evidence type="ECO:0000259" key="6">
    <source>
        <dbReference type="Pfam" id="PF00881"/>
    </source>
</evidence>
<comment type="similarity">
    <text evidence="2">Belongs to the nitroreductase family.</text>
</comment>
<dbReference type="AlphaFoldDB" id="A0A2X4RCQ0"/>
<gene>
    <name evidence="7" type="ORF">I6G51_09015</name>
    <name evidence="8" type="ORF">NCTC10288_01088</name>
</gene>
<accession>A0A2X4RCQ0</accession>
<dbReference type="EMBL" id="CP065689">
    <property type="protein sequence ID" value="QPS59047.1"/>
    <property type="molecule type" value="Genomic_DNA"/>
</dbReference>
<dbReference type="SUPFAM" id="SSF55469">
    <property type="entry name" value="FMN-dependent nitroreductase-like"/>
    <property type="match status" value="1"/>
</dbReference>
<sequence length="241" mass="26626">MFRARTVARMSTHAQELSDFIRSRHSPRAFVPEPLPVEVIEQVLIDAQSAPSNSNTQPWNVHLVGGEKLKELSAALIKEFDTNGLNPDFTIDYGEGIHPQRSQHLAAKMYGLIGIAREDAEGRKEFVRENLRFFGAPHTALLFIPPLGDRIRASFDQGTYAENFLLSLTAHGYHGVPQGMVSLLAPTVREFLGVDEDQKLVTAITFGKADETSPIFNTNPGRAPLSETVTVHGIDGLELRK</sequence>
<dbReference type="STRING" id="38301.NX84_12005"/>
<reference evidence="7 10" key="2">
    <citation type="submission" date="2020-12" db="EMBL/GenBank/DDBJ databases">
        <title>FDA dAtabase for Regulatory Grade micrObial Sequences (FDA-ARGOS): Supporting development and validation of Infectious Disease Dx tests.</title>
        <authorList>
            <person name="Sproer C."/>
            <person name="Gronow S."/>
            <person name="Severitt S."/>
            <person name="Schroder I."/>
            <person name="Tallon L."/>
            <person name="Sadzewicz L."/>
            <person name="Zhao X."/>
            <person name="Boylan J."/>
            <person name="Ott S."/>
            <person name="Bowen H."/>
            <person name="Vavikolanu K."/>
            <person name="Mehta A."/>
            <person name="Aluvathingal J."/>
            <person name="Nadendla S."/>
            <person name="Lowell S."/>
            <person name="Myers T."/>
            <person name="Yan Y."/>
            <person name="Sichtig H."/>
        </authorList>
    </citation>
    <scope>NUCLEOTIDE SEQUENCE [LARGE SCALE GENOMIC DNA]</scope>
    <source>
        <strain evidence="7 10">FDAARGOS_894</strain>
    </source>
</reference>
<evidence type="ECO:0000256" key="2">
    <source>
        <dbReference type="ARBA" id="ARBA00007118"/>
    </source>
</evidence>
<evidence type="ECO:0000256" key="1">
    <source>
        <dbReference type="ARBA" id="ARBA00001917"/>
    </source>
</evidence>
<dbReference type="EMBL" id="LS483460">
    <property type="protein sequence ID" value="SQH99791.1"/>
    <property type="molecule type" value="Genomic_DNA"/>
</dbReference>
<dbReference type="KEGG" id="cmin:NCTC10288_01088"/>